<dbReference type="PANTHER" id="PTHR13131">
    <property type="entry name" value="CYSTINOSIN"/>
    <property type="match status" value="1"/>
</dbReference>
<dbReference type="InterPro" id="IPR006603">
    <property type="entry name" value="PQ-loop_rpt"/>
</dbReference>
<proteinExistence type="predicted"/>
<dbReference type="AlphaFoldDB" id="A0A2S4Q2B1"/>
<evidence type="ECO:0008006" key="10">
    <source>
        <dbReference type="Google" id="ProtNLM"/>
    </source>
</evidence>
<keyword evidence="5 7" id="KW-1133">Transmembrane helix</keyword>
<evidence type="ECO:0000256" key="1">
    <source>
        <dbReference type="ARBA" id="ARBA00004127"/>
    </source>
</evidence>
<keyword evidence="9" id="KW-1185">Reference proteome</keyword>
<dbReference type="Proteomes" id="UP000237438">
    <property type="component" value="Unassembled WGS sequence"/>
</dbReference>
<evidence type="ECO:0000256" key="5">
    <source>
        <dbReference type="ARBA" id="ARBA00022989"/>
    </source>
</evidence>
<dbReference type="EMBL" id="PEDP01000002">
    <property type="protein sequence ID" value="POS88432.1"/>
    <property type="molecule type" value="Genomic_DNA"/>
</dbReference>
<dbReference type="PANTHER" id="PTHR13131:SF5">
    <property type="entry name" value="CYSTINOSIN"/>
    <property type="match status" value="1"/>
</dbReference>
<dbReference type="OrthoDB" id="75720at2759"/>
<evidence type="ECO:0000256" key="7">
    <source>
        <dbReference type="SAM" id="Phobius"/>
    </source>
</evidence>
<dbReference type="InterPro" id="IPR005282">
    <property type="entry name" value="LC_transporter"/>
</dbReference>
<dbReference type="GO" id="GO:0012505">
    <property type="term" value="C:endomembrane system"/>
    <property type="evidence" value="ECO:0007669"/>
    <property type="project" value="UniProtKB-SubCell"/>
</dbReference>
<dbReference type="GO" id="GO:0005774">
    <property type="term" value="C:vacuolar membrane"/>
    <property type="evidence" value="ECO:0007669"/>
    <property type="project" value="TreeGrafter"/>
</dbReference>
<dbReference type="GO" id="GO:0000324">
    <property type="term" value="C:fungal-type vacuole"/>
    <property type="evidence" value="ECO:0007669"/>
    <property type="project" value="TreeGrafter"/>
</dbReference>
<gene>
    <name evidence="8" type="ORF">EPUL_000027</name>
</gene>
<feature type="transmembrane region" description="Helical" evidence="7">
    <location>
        <begin position="48"/>
        <end position="68"/>
    </location>
</feature>
<sequence length="197" mass="22187">MPTVQFNDIVYAIHAFILSVITYSQFILSSWWGFEGSKRALGARHTKLAWLTFGGCLLVVVASGILVLGKHIEDPLGRWDEIDIFYAISYVKLITTLIKYIPQVRINYLNKSTKGFAMDQILLDLSGGIASVLQLAVDSYYQGDWSGVTGNPTKLLLGNITIVFDIIFLTQHYCLYFDENYHAVEEQEPLLEGRGEI</sequence>
<keyword evidence="6 7" id="KW-0472">Membrane</keyword>
<evidence type="ECO:0000256" key="4">
    <source>
        <dbReference type="ARBA" id="ARBA00022737"/>
    </source>
</evidence>
<evidence type="ECO:0000313" key="8">
    <source>
        <dbReference type="EMBL" id="POS88432.1"/>
    </source>
</evidence>
<feature type="transmembrane region" description="Helical" evidence="7">
    <location>
        <begin position="9"/>
        <end position="28"/>
    </location>
</feature>
<accession>A0A2S4Q2B1</accession>
<dbReference type="GO" id="GO:0015184">
    <property type="term" value="F:L-cystine transmembrane transporter activity"/>
    <property type="evidence" value="ECO:0007669"/>
    <property type="project" value="TreeGrafter"/>
</dbReference>
<keyword evidence="2" id="KW-0813">Transport</keyword>
<evidence type="ECO:0000313" key="9">
    <source>
        <dbReference type="Proteomes" id="UP000237438"/>
    </source>
</evidence>
<protein>
    <recommendedName>
        <fullName evidence="10">Cystinosin</fullName>
    </recommendedName>
</protein>
<comment type="subcellular location">
    <subcellularLocation>
        <location evidence="1">Endomembrane system</location>
        <topology evidence="1">Multi-pass membrane protein</topology>
    </subcellularLocation>
</comment>
<comment type="caution">
    <text evidence="8">The sequence shown here is derived from an EMBL/GenBank/DDBJ whole genome shotgun (WGS) entry which is preliminary data.</text>
</comment>
<reference evidence="8 9" key="1">
    <citation type="submission" date="2017-10" db="EMBL/GenBank/DDBJ databases">
        <title>Development of genomic resources for the powdery mildew, Erysiphe pulchra.</title>
        <authorList>
            <person name="Wadl P.A."/>
            <person name="Mack B.M."/>
            <person name="Moore G."/>
            <person name="Beltz S.B."/>
        </authorList>
    </citation>
    <scope>NUCLEOTIDE SEQUENCE [LARGE SCALE GENOMIC DNA]</scope>
    <source>
        <strain evidence="8">Cflorida</strain>
    </source>
</reference>
<name>A0A2S4Q2B1_9PEZI</name>
<organism evidence="8 9">
    <name type="scientific">Erysiphe pulchra</name>
    <dbReference type="NCBI Taxonomy" id="225359"/>
    <lineage>
        <taxon>Eukaryota</taxon>
        <taxon>Fungi</taxon>
        <taxon>Dikarya</taxon>
        <taxon>Ascomycota</taxon>
        <taxon>Pezizomycotina</taxon>
        <taxon>Leotiomycetes</taxon>
        <taxon>Erysiphales</taxon>
        <taxon>Erysiphaceae</taxon>
        <taxon>Erysiphe</taxon>
    </lineage>
</organism>
<dbReference type="STRING" id="225359.A0A2S4Q2B1"/>
<dbReference type="Pfam" id="PF04193">
    <property type="entry name" value="PQ-loop"/>
    <property type="match status" value="1"/>
</dbReference>
<evidence type="ECO:0000256" key="2">
    <source>
        <dbReference type="ARBA" id="ARBA00022448"/>
    </source>
</evidence>
<evidence type="ECO:0000256" key="6">
    <source>
        <dbReference type="ARBA" id="ARBA00023136"/>
    </source>
</evidence>
<dbReference type="SMART" id="SM00679">
    <property type="entry name" value="CTNS"/>
    <property type="match status" value="1"/>
</dbReference>
<keyword evidence="4" id="KW-0677">Repeat</keyword>
<keyword evidence="3 7" id="KW-0812">Transmembrane</keyword>
<evidence type="ECO:0000256" key="3">
    <source>
        <dbReference type="ARBA" id="ARBA00022692"/>
    </source>
</evidence>